<dbReference type="AlphaFoldDB" id="A0A1C1YSY4"/>
<feature type="domain" description="HAMP" evidence="8">
    <location>
        <begin position="210"/>
        <end position="263"/>
    </location>
</feature>
<feature type="transmembrane region" description="Helical" evidence="6">
    <location>
        <begin position="185"/>
        <end position="208"/>
    </location>
</feature>
<comment type="caution">
    <text evidence="9">The sequence shown here is derived from an EMBL/GenBank/DDBJ whole genome shotgun (WGS) entry which is preliminary data.</text>
</comment>
<dbReference type="PROSITE" id="PS50885">
    <property type="entry name" value="HAMP"/>
    <property type="match status" value="2"/>
</dbReference>
<proteinExistence type="inferred from homology"/>
<dbReference type="InterPro" id="IPR003660">
    <property type="entry name" value="HAMP_dom"/>
</dbReference>
<evidence type="ECO:0000256" key="2">
    <source>
        <dbReference type="ARBA" id="ARBA00022500"/>
    </source>
</evidence>
<dbReference type="GO" id="GO:0007165">
    <property type="term" value="P:signal transduction"/>
    <property type="evidence" value="ECO:0007669"/>
    <property type="project" value="UniProtKB-KW"/>
</dbReference>
<dbReference type="PROSITE" id="PS50111">
    <property type="entry name" value="CHEMOTAXIS_TRANSDUC_2"/>
    <property type="match status" value="1"/>
</dbReference>
<evidence type="ECO:0000313" key="9">
    <source>
        <dbReference type="EMBL" id="OCW56556.1"/>
    </source>
</evidence>
<dbReference type="STRING" id="1480615.AWJ14_16555"/>
<dbReference type="Gene3D" id="1.10.8.500">
    <property type="entry name" value="HAMP domain in histidine kinase"/>
    <property type="match status" value="1"/>
</dbReference>
<keyword evidence="4" id="KW-0807">Transducer</keyword>
<keyword evidence="5" id="KW-0175">Coiled coil</keyword>
<comment type="similarity">
    <text evidence="3">Belongs to the methyl-accepting chemotaxis (MCP) protein family.</text>
</comment>
<dbReference type="SUPFAM" id="SSF58104">
    <property type="entry name" value="Methyl-accepting chemotaxis protein (MCP) signaling domain"/>
    <property type="match status" value="1"/>
</dbReference>
<dbReference type="Gene3D" id="1.10.287.950">
    <property type="entry name" value="Methyl-accepting chemotaxis protein"/>
    <property type="match status" value="1"/>
</dbReference>
<evidence type="ECO:0000256" key="6">
    <source>
        <dbReference type="SAM" id="Phobius"/>
    </source>
</evidence>
<dbReference type="SMART" id="SM00304">
    <property type="entry name" value="HAMP"/>
    <property type="match status" value="2"/>
</dbReference>
<dbReference type="Pfam" id="PF00672">
    <property type="entry name" value="HAMP"/>
    <property type="match status" value="1"/>
</dbReference>
<evidence type="ECO:0000256" key="1">
    <source>
        <dbReference type="ARBA" id="ARBA00004370"/>
    </source>
</evidence>
<evidence type="ECO:0000313" key="10">
    <source>
        <dbReference type="Proteomes" id="UP000094795"/>
    </source>
</evidence>
<evidence type="ECO:0000256" key="5">
    <source>
        <dbReference type="SAM" id="Coils"/>
    </source>
</evidence>
<evidence type="ECO:0000259" key="8">
    <source>
        <dbReference type="PROSITE" id="PS50885"/>
    </source>
</evidence>
<feature type="domain" description="Methyl-accepting transducer" evidence="7">
    <location>
        <begin position="348"/>
        <end position="577"/>
    </location>
</feature>
<keyword evidence="6" id="KW-1133">Transmembrane helix</keyword>
<dbReference type="CDD" id="cd11386">
    <property type="entry name" value="MCP_signal"/>
    <property type="match status" value="1"/>
</dbReference>
<dbReference type="SMART" id="SM00283">
    <property type="entry name" value="MA"/>
    <property type="match status" value="1"/>
</dbReference>
<accession>A0A1C1YSY4</accession>
<feature type="coiled-coil region" evidence="5">
    <location>
        <begin position="254"/>
        <end position="281"/>
    </location>
</feature>
<dbReference type="RefSeq" id="WP_066180956.1">
    <property type="nucleotide sequence ID" value="NZ_LQZT01000034.1"/>
</dbReference>
<dbReference type="InterPro" id="IPR051310">
    <property type="entry name" value="MCP_chemotaxis"/>
</dbReference>
<sequence length="642" mass="68906">MKLNISRSLLLLAVIVTLGLVMAFGLQKYIYQQLKLTGPVYNTIIDGKDLLADILPPPLYVVESYMLANEALLEPTLIEKNAERIRALHQDYTTRKDHWVTSAYEKDLVDQLETGVLAKGADYWSVMTTRFLPALVSKDTAAAMAALTDLRTAFAASDASVKELVASVSSYDQAVRSDAAARDSFFSIVTIVASLVSVAVFLVGLYLFRLRAIVPLTAMKNYMRVLSDGDFSREVPFAERSDEIGEMAQSVAFFRNAAMERDTARAQAEAARREKEQQDAAIAARKAAEDAERVRVIAALTEGLENLSAGNLTYRITQAFAPDYEKLRTEFNTSVGSLALTMTEISVATQSVRHAASDIGASSNDLSRRTEQQAASLEEAAAALDEITSTVKSSSQRADEASEMVASAKSGAERSGTVVKNAIAAMERIEHSSRQITEIISVIDDIAFQTNLLALNAGVEAARAGEAGKGFAVVAQEVRELAQRSANAAKEIKTLIETSSTQVSTGVSLVNDTGVALGEIETQVSRINDLIGSIVTGAREQSTALAEINAAVNQMDQMTQQNAAMVEQTNAATQDLSGDAVKLEGLVRRFDTGEARAAAPVEADARSKPVPSPVRALGARIASAFGRGGAAAEKQEQSWDEF</sequence>
<comment type="subcellular location">
    <subcellularLocation>
        <location evidence="1">Membrane</location>
    </subcellularLocation>
</comment>
<organism evidence="9 10">
    <name type="scientific">Hoeflea olei</name>
    <dbReference type="NCBI Taxonomy" id="1480615"/>
    <lineage>
        <taxon>Bacteria</taxon>
        <taxon>Pseudomonadati</taxon>
        <taxon>Pseudomonadota</taxon>
        <taxon>Alphaproteobacteria</taxon>
        <taxon>Hyphomicrobiales</taxon>
        <taxon>Rhizobiaceae</taxon>
        <taxon>Hoeflea</taxon>
    </lineage>
</organism>
<dbReference type="FunFam" id="1.10.287.950:FF:000001">
    <property type="entry name" value="Methyl-accepting chemotaxis sensory transducer"/>
    <property type="match status" value="1"/>
</dbReference>
<protein>
    <submittedName>
        <fullName evidence="9">Chemotaxis protein</fullName>
    </submittedName>
</protein>
<dbReference type="GO" id="GO:0006935">
    <property type="term" value="P:chemotaxis"/>
    <property type="evidence" value="ECO:0007669"/>
    <property type="project" value="UniProtKB-KW"/>
</dbReference>
<dbReference type="InterPro" id="IPR004089">
    <property type="entry name" value="MCPsignal_dom"/>
</dbReference>
<feature type="domain" description="HAMP" evidence="8">
    <location>
        <begin position="291"/>
        <end position="343"/>
    </location>
</feature>
<keyword evidence="6" id="KW-0812">Transmembrane</keyword>
<dbReference type="Proteomes" id="UP000094795">
    <property type="component" value="Unassembled WGS sequence"/>
</dbReference>
<evidence type="ECO:0000256" key="3">
    <source>
        <dbReference type="ARBA" id="ARBA00029447"/>
    </source>
</evidence>
<evidence type="ECO:0000259" key="7">
    <source>
        <dbReference type="PROSITE" id="PS50111"/>
    </source>
</evidence>
<dbReference type="Pfam" id="PF00015">
    <property type="entry name" value="MCPsignal"/>
    <property type="match status" value="1"/>
</dbReference>
<dbReference type="SUPFAM" id="SSF158472">
    <property type="entry name" value="HAMP domain-like"/>
    <property type="match status" value="1"/>
</dbReference>
<dbReference type="GO" id="GO:0016020">
    <property type="term" value="C:membrane"/>
    <property type="evidence" value="ECO:0007669"/>
    <property type="project" value="UniProtKB-SubCell"/>
</dbReference>
<dbReference type="CDD" id="cd06225">
    <property type="entry name" value="HAMP"/>
    <property type="match status" value="1"/>
</dbReference>
<evidence type="ECO:0000256" key="4">
    <source>
        <dbReference type="PROSITE-ProRule" id="PRU00284"/>
    </source>
</evidence>
<keyword evidence="6" id="KW-0472">Membrane</keyword>
<keyword evidence="2" id="KW-0145">Chemotaxis</keyword>
<name>A0A1C1YSY4_9HYPH</name>
<dbReference type="PANTHER" id="PTHR43531:SF11">
    <property type="entry name" value="METHYL-ACCEPTING CHEMOTAXIS PROTEIN 3"/>
    <property type="match status" value="1"/>
</dbReference>
<keyword evidence="10" id="KW-1185">Reference proteome</keyword>
<gene>
    <name evidence="9" type="ORF">AWJ14_16555</name>
</gene>
<dbReference type="OrthoDB" id="3289104at2"/>
<reference evidence="9 10" key="1">
    <citation type="submission" date="2015-12" db="EMBL/GenBank/DDBJ databases">
        <authorList>
            <person name="Shamseldin A."/>
            <person name="Moawad H."/>
            <person name="Abd El-Rahim W.M."/>
            <person name="Sadowsky M.J."/>
        </authorList>
    </citation>
    <scope>NUCLEOTIDE SEQUENCE [LARGE SCALE GENOMIC DNA]</scope>
    <source>
        <strain evidence="9 10">JC234</strain>
    </source>
</reference>
<dbReference type="EMBL" id="LQZT01000034">
    <property type="protein sequence ID" value="OCW56556.1"/>
    <property type="molecule type" value="Genomic_DNA"/>
</dbReference>
<dbReference type="PANTHER" id="PTHR43531">
    <property type="entry name" value="PROTEIN ICFG"/>
    <property type="match status" value="1"/>
</dbReference>